<gene>
    <name evidence="5" type="ORF">EQG49_07070</name>
</gene>
<feature type="domain" description="Solute-binding protein family 5" evidence="3">
    <location>
        <begin position="163"/>
        <end position="477"/>
    </location>
</feature>
<evidence type="ECO:0000256" key="2">
    <source>
        <dbReference type="ARBA" id="ARBA00023125"/>
    </source>
</evidence>
<dbReference type="InterPro" id="IPR000914">
    <property type="entry name" value="SBP_5_dom"/>
</dbReference>
<evidence type="ECO:0000259" key="3">
    <source>
        <dbReference type="Pfam" id="PF00496"/>
    </source>
</evidence>
<dbReference type="Pfam" id="PF00496">
    <property type="entry name" value="SBP_bac_5"/>
    <property type="match status" value="1"/>
</dbReference>
<feature type="domain" description="Transcriptional regulator SgrR N-terminal HTH" evidence="4">
    <location>
        <begin position="3"/>
        <end position="92"/>
    </location>
</feature>
<keyword evidence="2" id="KW-0238">DNA-binding</keyword>
<proteinExistence type="predicted"/>
<dbReference type="OrthoDB" id="9796817at2"/>
<evidence type="ECO:0008006" key="7">
    <source>
        <dbReference type="Google" id="ProtNLM"/>
    </source>
</evidence>
<dbReference type="AlphaFoldDB" id="A0A4P6YU48"/>
<name>A0A4P6YU48_9LACO</name>
<dbReference type="RefSeq" id="WP_133363314.1">
    <property type="nucleotide sequence ID" value="NZ_CP037940.1"/>
</dbReference>
<sequence length="570" mass="65772">MNKAYFELRAALPGQQIKFKTSDLEAIWFISGKQARRRLAKLQEQKLLSYHPGRGRGHLSVIDFTRNFQDEVTVTIQRALQLQDSGALLFIMQLDLPTSWLYPFHKAFEENFGFQPASGTTQILRQISSRPVTSLDPLSVSIYREAMLVKQIGDTLVNLEDGELVGNLAHHWQSNSDATTWTFYLRKGVKFHNDKQFTAHDVELTMQRVIHEYGSSFWQLENLQHIEVVDDYTIRFTFSQSEYLFARFLVDEKYTIVDYDIPFDPGHWVGTGPFMLKSNTPKVFSMVANENYFGFRALVDVVEYHVADLPKIADKIYNPNDFSDVEYQTIIKENKGAEFIIANMHRNTIIQDIHVREALYELIDATKLNGLHGRPASHYFAEDSVVAMKSVERAKEALKRSNYAGESLTVAVLALFIDAVTFGDAIKKAAKSIGININLIYYSFESEYYTDYLEKNADLVMLADIPVNDDALAYLEFVENPSLLVQRMLVSEQKKVLEKMLVEYKSLPTQMERRDVYLEIDNWLITNYYLIYTIHATVEAFVHPMLANVAKIYDYKNAWQVPIEELIREK</sequence>
<keyword evidence="6" id="KW-1185">Reference proteome</keyword>
<dbReference type="PROSITE" id="PS01040">
    <property type="entry name" value="SBP_BACTERIAL_5"/>
    <property type="match status" value="1"/>
</dbReference>
<organism evidence="5 6">
    <name type="scientific">Periweissella cryptocerci</name>
    <dbReference type="NCBI Taxonomy" id="2506420"/>
    <lineage>
        <taxon>Bacteria</taxon>
        <taxon>Bacillati</taxon>
        <taxon>Bacillota</taxon>
        <taxon>Bacilli</taxon>
        <taxon>Lactobacillales</taxon>
        <taxon>Lactobacillaceae</taxon>
        <taxon>Periweissella</taxon>
    </lineage>
</organism>
<dbReference type="SUPFAM" id="SSF53850">
    <property type="entry name" value="Periplasmic binding protein-like II"/>
    <property type="match status" value="1"/>
</dbReference>
<evidence type="ECO:0000313" key="6">
    <source>
        <dbReference type="Proteomes" id="UP000292886"/>
    </source>
</evidence>
<dbReference type="Proteomes" id="UP000292886">
    <property type="component" value="Chromosome"/>
</dbReference>
<accession>A0A4P6YU48</accession>
<dbReference type="Gene3D" id="3.40.190.10">
    <property type="entry name" value="Periplasmic binding protein-like II"/>
    <property type="match status" value="1"/>
</dbReference>
<dbReference type="GO" id="GO:0003677">
    <property type="term" value="F:DNA binding"/>
    <property type="evidence" value="ECO:0007669"/>
    <property type="project" value="UniProtKB-KW"/>
</dbReference>
<evidence type="ECO:0000313" key="5">
    <source>
        <dbReference type="EMBL" id="QBO36236.1"/>
    </source>
</evidence>
<dbReference type="GO" id="GO:1904680">
    <property type="term" value="F:peptide transmembrane transporter activity"/>
    <property type="evidence" value="ECO:0007669"/>
    <property type="project" value="TreeGrafter"/>
</dbReference>
<dbReference type="PANTHER" id="PTHR30290">
    <property type="entry name" value="PERIPLASMIC BINDING COMPONENT OF ABC TRANSPORTER"/>
    <property type="match status" value="1"/>
</dbReference>
<evidence type="ECO:0000259" key="4">
    <source>
        <dbReference type="Pfam" id="PF12793"/>
    </source>
</evidence>
<reference evidence="6" key="1">
    <citation type="submission" date="2019-03" db="EMBL/GenBank/DDBJ databases">
        <title>Weissella sp. 26KH-42 Genome sequencing.</title>
        <authorList>
            <person name="Heo J."/>
            <person name="Kim S.-J."/>
            <person name="Kim J.-S."/>
            <person name="Hong S.-B."/>
            <person name="Kwon S.-W."/>
        </authorList>
    </citation>
    <scope>NUCLEOTIDE SEQUENCE [LARGE SCALE GENOMIC DNA]</scope>
    <source>
        <strain evidence="6">26KH-42</strain>
    </source>
</reference>
<dbReference type="InterPro" id="IPR025370">
    <property type="entry name" value="SgrR_HTH_N"/>
</dbReference>
<dbReference type="GO" id="GO:0015833">
    <property type="term" value="P:peptide transport"/>
    <property type="evidence" value="ECO:0007669"/>
    <property type="project" value="TreeGrafter"/>
</dbReference>
<evidence type="ECO:0000256" key="1">
    <source>
        <dbReference type="ARBA" id="ARBA00004193"/>
    </source>
</evidence>
<dbReference type="Gene3D" id="3.10.105.10">
    <property type="entry name" value="Dipeptide-binding Protein, Domain 3"/>
    <property type="match status" value="1"/>
</dbReference>
<dbReference type="GO" id="GO:0005886">
    <property type="term" value="C:plasma membrane"/>
    <property type="evidence" value="ECO:0007669"/>
    <property type="project" value="UniProtKB-SubCell"/>
</dbReference>
<comment type="subcellular location">
    <subcellularLocation>
        <location evidence="1">Cell membrane</location>
        <topology evidence="1">Lipid-anchor</topology>
    </subcellularLocation>
</comment>
<dbReference type="InterPro" id="IPR023765">
    <property type="entry name" value="SBP_5_CS"/>
</dbReference>
<dbReference type="PANTHER" id="PTHR30290:SF72">
    <property type="entry name" value="HTH-TYPE TRANSCRIPTIONAL REGULATOR SGRR"/>
    <property type="match status" value="1"/>
</dbReference>
<dbReference type="EMBL" id="CP037940">
    <property type="protein sequence ID" value="QBO36236.1"/>
    <property type="molecule type" value="Genomic_DNA"/>
</dbReference>
<dbReference type="KEGG" id="wei:EQG49_07070"/>
<dbReference type="Pfam" id="PF12793">
    <property type="entry name" value="SgrR_N"/>
    <property type="match status" value="1"/>
</dbReference>
<protein>
    <recommendedName>
        <fullName evidence="7">ABC transporter substrate-binding protein</fullName>
    </recommendedName>
</protein>
<dbReference type="InterPro" id="IPR039424">
    <property type="entry name" value="SBP_5"/>
</dbReference>